<dbReference type="InterPro" id="IPR050748">
    <property type="entry name" value="Glycosyltrans_8_dom-fam"/>
</dbReference>
<reference evidence="4 5" key="1">
    <citation type="submission" date="2018-10" db="EMBL/GenBank/DDBJ databases">
        <title>Genomic Encyclopedia of Type Strains, Phase IV (KMG-IV): sequencing the most valuable type-strain genomes for metagenomic binning, comparative biology and taxonomic classification.</title>
        <authorList>
            <person name="Goeker M."/>
        </authorList>
    </citation>
    <scope>NUCLEOTIDE SEQUENCE [LARGE SCALE GENOMIC DNA]</scope>
    <source>
        <strain evidence="4 5">DSM 22228</strain>
    </source>
</reference>
<dbReference type="CDD" id="cd04194">
    <property type="entry name" value="GT8_A4GalT_like"/>
    <property type="match status" value="1"/>
</dbReference>
<dbReference type="GO" id="GO:0016757">
    <property type="term" value="F:glycosyltransferase activity"/>
    <property type="evidence" value="ECO:0007669"/>
    <property type="project" value="UniProtKB-KW"/>
</dbReference>
<proteinExistence type="predicted"/>
<dbReference type="AlphaFoldDB" id="A0A495RJI6"/>
<dbReference type="Gene3D" id="3.90.550.10">
    <property type="entry name" value="Spore Coat Polysaccharide Biosynthesis Protein SpsA, Chain A"/>
    <property type="match status" value="1"/>
</dbReference>
<dbReference type="SUPFAM" id="SSF53448">
    <property type="entry name" value="Nucleotide-diphospho-sugar transferases"/>
    <property type="match status" value="1"/>
</dbReference>
<dbReference type="Pfam" id="PF01501">
    <property type="entry name" value="Glyco_transf_8"/>
    <property type="match status" value="1"/>
</dbReference>
<keyword evidence="3" id="KW-0479">Metal-binding</keyword>
<dbReference type="OrthoDB" id="9807549at2"/>
<dbReference type="PANTHER" id="PTHR13778">
    <property type="entry name" value="GLYCOSYLTRANSFERASE 8 DOMAIN-CONTAINING PROTEIN"/>
    <property type="match status" value="1"/>
</dbReference>
<evidence type="ECO:0000313" key="4">
    <source>
        <dbReference type="EMBL" id="RKS87702.1"/>
    </source>
</evidence>
<accession>A0A495RJI6</accession>
<dbReference type="PANTHER" id="PTHR13778:SF47">
    <property type="entry name" value="LIPOPOLYSACCHARIDE 1,3-GALACTOSYLTRANSFERASE"/>
    <property type="match status" value="1"/>
</dbReference>
<sequence length="316" mass="36846">MQNLIKNKTIINEHSSRCELNVFLCFNDKYAFQAGVTVSSLLKNNTNISIHLFMIDVSDNNKTYFQQLSYYNNTIIFYDVDSSIIANEHKLKDHHIPTSLRIFVPQILTEIEKLIYLDSDIICHSSLSPLLEINFEDNIVLAAKDEEESQKTQCPLFDIHYGEYFNAGVMIIDTNAWNNNNITQKSMDLLDNRRKEFRLLDQDALNIALKNQTKIIANNYNKIVSICEHQIVPALNKNDVLIHFAGPIKPWFADTIPELYQYYQQISPWNAIKLDKRPKESASKYRLLAKQQFKEKHPLKAIKYTLIYILKKLIKK</sequence>
<evidence type="ECO:0000256" key="3">
    <source>
        <dbReference type="ARBA" id="ARBA00022723"/>
    </source>
</evidence>
<gene>
    <name evidence="4" type="ORF">DES39_0943</name>
</gene>
<dbReference type="InterPro" id="IPR002495">
    <property type="entry name" value="Glyco_trans_8"/>
</dbReference>
<evidence type="ECO:0000313" key="5">
    <source>
        <dbReference type="Proteomes" id="UP000278542"/>
    </source>
</evidence>
<dbReference type="GO" id="GO:0046872">
    <property type="term" value="F:metal ion binding"/>
    <property type="evidence" value="ECO:0007669"/>
    <property type="project" value="UniProtKB-KW"/>
</dbReference>
<protein>
    <submittedName>
        <fullName evidence="4">Lipopolysaccharide biosynthesis glycosyltransferase</fullName>
    </submittedName>
</protein>
<comment type="caution">
    <text evidence="4">The sequence shown here is derived from an EMBL/GenBank/DDBJ whole genome shotgun (WGS) entry which is preliminary data.</text>
</comment>
<keyword evidence="1" id="KW-0328">Glycosyltransferase</keyword>
<keyword evidence="5" id="KW-1185">Reference proteome</keyword>
<dbReference type="InterPro" id="IPR029044">
    <property type="entry name" value="Nucleotide-diphossugar_trans"/>
</dbReference>
<name>A0A495RJI6_9GAMM</name>
<evidence type="ECO:0000256" key="2">
    <source>
        <dbReference type="ARBA" id="ARBA00022679"/>
    </source>
</evidence>
<dbReference type="Proteomes" id="UP000278542">
    <property type="component" value="Unassembled WGS sequence"/>
</dbReference>
<dbReference type="RefSeq" id="WP_121144580.1">
    <property type="nucleotide sequence ID" value="NZ_RBWY01000001.1"/>
</dbReference>
<organism evidence="4 5">
    <name type="scientific">Orbus hercynius</name>
    <dbReference type="NCBI Taxonomy" id="593135"/>
    <lineage>
        <taxon>Bacteria</taxon>
        <taxon>Pseudomonadati</taxon>
        <taxon>Pseudomonadota</taxon>
        <taxon>Gammaproteobacteria</taxon>
        <taxon>Orbales</taxon>
        <taxon>Orbaceae</taxon>
        <taxon>Orbus</taxon>
    </lineage>
</organism>
<evidence type="ECO:0000256" key="1">
    <source>
        <dbReference type="ARBA" id="ARBA00022676"/>
    </source>
</evidence>
<keyword evidence="2 4" id="KW-0808">Transferase</keyword>
<dbReference type="EMBL" id="RBWY01000001">
    <property type="protein sequence ID" value="RKS87702.1"/>
    <property type="molecule type" value="Genomic_DNA"/>
</dbReference>